<dbReference type="Pfam" id="PF03451">
    <property type="entry name" value="HELP"/>
    <property type="match status" value="1"/>
</dbReference>
<dbReference type="GO" id="GO:0072686">
    <property type="term" value="C:mitotic spindle"/>
    <property type="evidence" value="ECO:0007669"/>
    <property type="project" value="TreeGrafter"/>
</dbReference>
<keyword evidence="2" id="KW-0853">WD repeat</keyword>
<dbReference type="OrthoDB" id="47802at2759"/>
<keyword evidence="4" id="KW-0963">Cytoplasm</keyword>
<keyword evidence="3" id="KW-0677">Repeat</keyword>
<accession>A0A0R3TEJ8</accession>
<evidence type="ECO:0000313" key="7">
    <source>
        <dbReference type="Proteomes" id="UP000278807"/>
    </source>
</evidence>
<organism evidence="8">
    <name type="scientific">Rodentolepis nana</name>
    <name type="common">Dwarf tapeworm</name>
    <name type="synonym">Hymenolepis nana</name>
    <dbReference type="NCBI Taxonomy" id="102285"/>
    <lineage>
        <taxon>Eukaryota</taxon>
        <taxon>Metazoa</taxon>
        <taxon>Spiralia</taxon>
        <taxon>Lophotrochozoa</taxon>
        <taxon>Platyhelminthes</taxon>
        <taxon>Cestoda</taxon>
        <taxon>Eucestoda</taxon>
        <taxon>Cyclophyllidea</taxon>
        <taxon>Hymenolepididae</taxon>
        <taxon>Rodentolepis</taxon>
    </lineage>
</organism>
<evidence type="ECO:0000256" key="2">
    <source>
        <dbReference type="ARBA" id="ARBA00022574"/>
    </source>
</evidence>
<keyword evidence="5" id="KW-0812">Transmembrane</keyword>
<feature type="transmembrane region" description="Helical" evidence="5">
    <location>
        <begin position="78"/>
        <end position="99"/>
    </location>
</feature>
<dbReference type="GO" id="GO:0008017">
    <property type="term" value="F:microtubule binding"/>
    <property type="evidence" value="ECO:0007669"/>
    <property type="project" value="TreeGrafter"/>
</dbReference>
<dbReference type="PANTHER" id="PTHR13720">
    <property type="entry name" value="WD-40 REPEAT PROTEIN"/>
    <property type="match status" value="1"/>
</dbReference>
<evidence type="ECO:0000256" key="4">
    <source>
        <dbReference type="ARBA" id="ARBA00023212"/>
    </source>
</evidence>
<evidence type="ECO:0000313" key="6">
    <source>
        <dbReference type="EMBL" id="VDO01345.1"/>
    </source>
</evidence>
<dbReference type="EMBL" id="UZAE01004755">
    <property type="protein sequence ID" value="VDO01345.1"/>
    <property type="molecule type" value="Genomic_DNA"/>
</dbReference>
<dbReference type="InterPro" id="IPR050630">
    <property type="entry name" value="WD_repeat_EMAP"/>
</dbReference>
<sequence length="116" mass="13702">MNQSINLFLSISYHQFSAFFFPDEGILKMYLRGRCLNLYAPTDIATDYTFSATLPEPEEQLKLEWVYGYRGKDCRNNVYLLPTGEIIYFVAAVVVLYHLEQHSQRHYLEHNDAIKW</sequence>
<name>A0A0R3TEJ8_RODNA</name>
<evidence type="ECO:0000256" key="5">
    <source>
        <dbReference type="SAM" id="Phobius"/>
    </source>
</evidence>
<keyword evidence="5" id="KW-1133">Transmembrane helix</keyword>
<keyword evidence="7" id="KW-1185">Reference proteome</keyword>
<dbReference type="InterPro" id="IPR005108">
    <property type="entry name" value="HELP"/>
</dbReference>
<dbReference type="WBParaSite" id="HNAJ_0000548701-mRNA-1">
    <property type="protein sequence ID" value="HNAJ_0000548701-mRNA-1"/>
    <property type="gene ID" value="HNAJ_0000548701"/>
</dbReference>
<proteinExistence type="predicted"/>
<reference evidence="6 7" key="2">
    <citation type="submission" date="2018-11" db="EMBL/GenBank/DDBJ databases">
        <authorList>
            <consortium name="Pathogen Informatics"/>
        </authorList>
    </citation>
    <scope>NUCLEOTIDE SEQUENCE [LARGE SCALE GENOMIC DNA]</scope>
</reference>
<evidence type="ECO:0000256" key="3">
    <source>
        <dbReference type="ARBA" id="ARBA00022737"/>
    </source>
</evidence>
<dbReference type="InterPro" id="IPR015943">
    <property type="entry name" value="WD40/YVTN_repeat-like_dom_sf"/>
</dbReference>
<protein>
    <submittedName>
        <fullName evidence="8">HELP domain-containing protein</fullName>
    </submittedName>
</protein>
<evidence type="ECO:0000313" key="8">
    <source>
        <dbReference type="WBParaSite" id="HNAJ_0000548701-mRNA-1"/>
    </source>
</evidence>
<comment type="subcellular location">
    <subcellularLocation>
        <location evidence="1">Cytoplasm</location>
        <location evidence="1">Cytoskeleton</location>
    </subcellularLocation>
</comment>
<dbReference type="STRING" id="102285.A0A0R3TEJ8"/>
<keyword evidence="4" id="KW-0206">Cytoskeleton</keyword>
<dbReference type="PANTHER" id="PTHR13720:SF50">
    <property type="entry name" value="ECHINODERM MICROTUBULE-ASSOCIATED PROTEIN-LIKE 2"/>
    <property type="match status" value="1"/>
</dbReference>
<dbReference type="GO" id="GO:0000226">
    <property type="term" value="P:microtubule cytoskeleton organization"/>
    <property type="evidence" value="ECO:0007669"/>
    <property type="project" value="TreeGrafter"/>
</dbReference>
<evidence type="ECO:0000256" key="1">
    <source>
        <dbReference type="ARBA" id="ARBA00004245"/>
    </source>
</evidence>
<reference evidence="8" key="1">
    <citation type="submission" date="2017-02" db="UniProtKB">
        <authorList>
            <consortium name="WormBaseParasite"/>
        </authorList>
    </citation>
    <scope>IDENTIFICATION</scope>
</reference>
<dbReference type="Gene3D" id="2.130.10.10">
    <property type="entry name" value="YVTN repeat-like/Quinoprotein amine dehydrogenase"/>
    <property type="match status" value="2"/>
</dbReference>
<gene>
    <name evidence="6" type="ORF">HNAJ_LOCUS5485</name>
</gene>
<keyword evidence="5" id="KW-0472">Membrane</keyword>
<dbReference type="AlphaFoldDB" id="A0A0R3TEJ8"/>
<dbReference type="Proteomes" id="UP000278807">
    <property type="component" value="Unassembled WGS sequence"/>
</dbReference>